<dbReference type="HAMAP" id="MF_00037">
    <property type="entry name" value="MurB"/>
    <property type="match status" value="1"/>
</dbReference>
<dbReference type="GO" id="GO:0071555">
    <property type="term" value="P:cell wall organization"/>
    <property type="evidence" value="ECO:0007669"/>
    <property type="project" value="UniProtKB-KW"/>
</dbReference>
<dbReference type="PANTHER" id="PTHR21071">
    <property type="entry name" value="UDP-N-ACETYLENOLPYRUVOYLGLUCOSAMINE REDUCTASE"/>
    <property type="match status" value="1"/>
</dbReference>
<gene>
    <name evidence="20" type="ORF">DI586_02720</name>
</gene>
<comment type="cofactor">
    <cofactor evidence="1">
        <name>FAD</name>
        <dbReference type="ChEBI" id="CHEBI:57692"/>
    </cofactor>
</comment>
<comment type="subcellular location">
    <subcellularLocation>
        <location evidence="3">Cytoplasm</location>
    </subcellularLocation>
</comment>
<comment type="pathway">
    <text evidence="4">Cell wall biogenesis; peptidoglycan biosynthesis.</text>
</comment>
<evidence type="ECO:0000256" key="18">
    <source>
        <dbReference type="ARBA" id="ARBA00048914"/>
    </source>
</evidence>
<evidence type="ECO:0000256" key="3">
    <source>
        <dbReference type="ARBA" id="ARBA00004496"/>
    </source>
</evidence>
<dbReference type="Gene3D" id="3.90.78.10">
    <property type="entry name" value="UDP-N-acetylenolpyruvoylglucosamine reductase, C-terminal domain"/>
    <property type="match status" value="1"/>
</dbReference>
<evidence type="ECO:0000256" key="15">
    <source>
        <dbReference type="ARBA" id="ARBA00023306"/>
    </source>
</evidence>
<evidence type="ECO:0000256" key="12">
    <source>
        <dbReference type="ARBA" id="ARBA00022960"/>
    </source>
</evidence>
<evidence type="ECO:0000256" key="10">
    <source>
        <dbReference type="ARBA" id="ARBA00022827"/>
    </source>
</evidence>
<comment type="catalytic activity">
    <reaction evidence="18">
        <text>UDP-N-acetyl-alpha-D-muramate + NADP(+) = UDP-N-acetyl-3-O-(1-carboxyvinyl)-alpha-D-glucosamine + NADPH + H(+)</text>
        <dbReference type="Rhea" id="RHEA:12248"/>
        <dbReference type="ChEBI" id="CHEBI:15378"/>
        <dbReference type="ChEBI" id="CHEBI:57783"/>
        <dbReference type="ChEBI" id="CHEBI:58349"/>
        <dbReference type="ChEBI" id="CHEBI:68483"/>
        <dbReference type="ChEBI" id="CHEBI:70757"/>
        <dbReference type="EC" id="1.3.1.98"/>
    </reaction>
</comment>
<dbReference type="Proteomes" id="UP000249739">
    <property type="component" value="Unassembled WGS sequence"/>
</dbReference>
<evidence type="ECO:0000313" key="21">
    <source>
        <dbReference type="Proteomes" id="UP000249739"/>
    </source>
</evidence>
<comment type="function">
    <text evidence="2">Cell wall formation.</text>
</comment>
<feature type="domain" description="UDP-N-acetylenolpyruvoylglucosamine reductase C-terminal" evidence="19">
    <location>
        <begin position="52"/>
        <end position="160"/>
    </location>
</feature>
<dbReference type="InterPro" id="IPR011601">
    <property type="entry name" value="MurB_C"/>
</dbReference>
<reference evidence="20 21" key="1">
    <citation type="submission" date="2017-08" db="EMBL/GenBank/DDBJ databases">
        <title>Infants hospitalized years apart are colonized by the same room-sourced microbial strains.</title>
        <authorList>
            <person name="Brooks B."/>
            <person name="Olm M.R."/>
            <person name="Firek B.A."/>
            <person name="Baker R."/>
            <person name="Thomas B.C."/>
            <person name="Morowitz M.J."/>
            <person name="Banfield J.F."/>
        </authorList>
    </citation>
    <scope>NUCLEOTIDE SEQUENCE [LARGE SCALE GENOMIC DNA]</scope>
    <source>
        <strain evidence="20">S2_006_000_R2_64</strain>
    </source>
</reference>
<keyword evidence="8" id="KW-0132">Cell division</keyword>
<keyword evidence="15" id="KW-0131">Cell cycle</keyword>
<dbReference type="EC" id="1.3.1.98" evidence="5"/>
<keyword evidence="11" id="KW-0521">NADP</keyword>
<dbReference type="Pfam" id="PF02873">
    <property type="entry name" value="MurB_C"/>
    <property type="match status" value="1"/>
</dbReference>
<evidence type="ECO:0000256" key="7">
    <source>
        <dbReference type="ARBA" id="ARBA00022490"/>
    </source>
</evidence>
<keyword evidence="16" id="KW-0961">Cell wall biogenesis/degradation</keyword>
<evidence type="ECO:0000256" key="4">
    <source>
        <dbReference type="ARBA" id="ARBA00004752"/>
    </source>
</evidence>
<accession>A0A2W5HT11</accession>
<keyword evidence="12" id="KW-0133">Cell shape</keyword>
<evidence type="ECO:0000256" key="13">
    <source>
        <dbReference type="ARBA" id="ARBA00022984"/>
    </source>
</evidence>
<name>A0A2W5HT11_9BACT</name>
<organism evidence="20 21">
    <name type="scientific">Micavibrio aeruginosavorus</name>
    <dbReference type="NCBI Taxonomy" id="349221"/>
    <lineage>
        <taxon>Bacteria</taxon>
        <taxon>Pseudomonadati</taxon>
        <taxon>Bdellovibrionota</taxon>
        <taxon>Bdellovibrionia</taxon>
        <taxon>Bdellovibrionales</taxon>
        <taxon>Pseudobdellovibrionaceae</taxon>
        <taxon>Micavibrio</taxon>
    </lineage>
</organism>
<evidence type="ECO:0000256" key="6">
    <source>
        <dbReference type="ARBA" id="ARBA00015188"/>
    </source>
</evidence>
<dbReference type="GO" id="GO:0009252">
    <property type="term" value="P:peptidoglycan biosynthetic process"/>
    <property type="evidence" value="ECO:0007669"/>
    <property type="project" value="UniProtKB-UniPathway"/>
</dbReference>
<evidence type="ECO:0000256" key="17">
    <source>
        <dbReference type="ARBA" id="ARBA00031026"/>
    </source>
</evidence>
<protein>
    <recommendedName>
        <fullName evidence="6">UDP-N-acetylenolpyruvoylglucosamine reductase</fullName>
        <ecNumber evidence="5">1.3.1.98</ecNumber>
    </recommendedName>
    <alternativeName>
        <fullName evidence="17">UDP-N-acetylmuramate dehydrogenase</fullName>
    </alternativeName>
</protein>
<dbReference type="SUPFAM" id="SSF56194">
    <property type="entry name" value="Uridine diphospho-N-Acetylenolpyruvylglucosamine reductase, MurB, C-terminal domain"/>
    <property type="match status" value="1"/>
</dbReference>
<dbReference type="PANTHER" id="PTHR21071:SF4">
    <property type="entry name" value="UDP-N-ACETYLENOLPYRUVOYLGLUCOSAMINE REDUCTASE"/>
    <property type="match status" value="1"/>
</dbReference>
<evidence type="ECO:0000256" key="1">
    <source>
        <dbReference type="ARBA" id="ARBA00001974"/>
    </source>
</evidence>
<evidence type="ECO:0000256" key="5">
    <source>
        <dbReference type="ARBA" id="ARBA00012518"/>
    </source>
</evidence>
<evidence type="ECO:0000313" key="20">
    <source>
        <dbReference type="EMBL" id="PZP56759.1"/>
    </source>
</evidence>
<dbReference type="GO" id="GO:0008360">
    <property type="term" value="P:regulation of cell shape"/>
    <property type="evidence" value="ECO:0007669"/>
    <property type="project" value="UniProtKB-KW"/>
</dbReference>
<sequence>ILKFANVVDRKGKLHKLSVPDMGMSYRHIDAPEDYIFTSAVFQGNEDDAFRIIERMKEIKEKREASQPVKEKTGGSTFANPTAKELASAGLPEGTKTWQLVDKVGGRGLLIGGAQMSEKHCNFMINTGTATATDLENLGEEIKRRVLSETGLALRWEIKRLGIKSF</sequence>
<dbReference type="GO" id="GO:0050660">
    <property type="term" value="F:flavin adenine dinucleotide binding"/>
    <property type="evidence" value="ECO:0007669"/>
    <property type="project" value="TreeGrafter"/>
</dbReference>
<dbReference type="InterPro" id="IPR016169">
    <property type="entry name" value="FAD-bd_PCMH_sub2"/>
</dbReference>
<dbReference type="AlphaFoldDB" id="A0A2W5HT11"/>
<feature type="non-terminal residue" evidence="20">
    <location>
        <position position="1"/>
    </location>
</feature>
<dbReference type="EMBL" id="QFOT01000016">
    <property type="protein sequence ID" value="PZP56759.1"/>
    <property type="molecule type" value="Genomic_DNA"/>
</dbReference>
<keyword evidence="14" id="KW-0560">Oxidoreductase</keyword>
<evidence type="ECO:0000256" key="16">
    <source>
        <dbReference type="ARBA" id="ARBA00023316"/>
    </source>
</evidence>
<dbReference type="GO" id="GO:0005829">
    <property type="term" value="C:cytosol"/>
    <property type="evidence" value="ECO:0007669"/>
    <property type="project" value="TreeGrafter"/>
</dbReference>
<keyword evidence="9" id="KW-0285">Flavoprotein</keyword>
<evidence type="ECO:0000256" key="9">
    <source>
        <dbReference type="ARBA" id="ARBA00022630"/>
    </source>
</evidence>
<dbReference type="GO" id="GO:0008762">
    <property type="term" value="F:UDP-N-acetylmuramate dehydrogenase activity"/>
    <property type="evidence" value="ECO:0007669"/>
    <property type="project" value="UniProtKB-EC"/>
</dbReference>
<evidence type="ECO:0000256" key="11">
    <source>
        <dbReference type="ARBA" id="ARBA00022857"/>
    </source>
</evidence>
<dbReference type="InterPro" id="IPR036635">
    <property type="entry name" value="MurB_C_sf"/>
</dbReference>
<dbReference type="Gene3D" id="3.30.465.10">
    <property type="match status" value="1"/>
</dbReference>
<evidence type="ECO:0000256" key="8">
    <source>
        <dbReference type="ARBA" id="ARBA00022618"/>
    </source>
</evidence>
<keyword evidence="13" id="KW-0573">Peptidoglycan synthesis</keyword>
<comment type="caution">
    <text evidence="20">The sequence shown here is derived from an EMBL/GenBank/DDBJ whole genome shotgun (WGS) entry which is preliminary data.</text>
</comment>
<evidence type="ECO:0000256" key="14">
    <source>
        <dbReference type="ARBA" id="ARBA00023002"/>
    </source>
</evidence>
<proteinExistence type="inferred from homology"/>
<evidence type="ECO:0000259" key="19">
    <source>
        <dbReference type="Pfam" id="PF02873"/>
    </source>
</evidence>
<keyword evidence="10" id="KW-0274">FAD</keyword>
<keyword evidence="7" id="KW-0963">Cytoplasm</keyword>
<dbReference type="UniPathway" id="UPA00219"/>
<evidence type="ECO:0000256" key="2">
    <source>
        <dbReference type="ARBA" id="ARBA00003921"/>
    </source>
</evidence>
<dbReference type="GO" id="GO:0051301">
    <property type="term" value="P:cell division"/>
    <property type="evidence" value="ECO:0007669"/>
    <property type="project" value="UniProtKB-KW"/>
</dbReference>
<dbReference type="InterPro" id="IPR003170">
    <property type="entry name" value="MurB"/>
</dbReference>